<dbReference type="Gene3D" id="1.10.10.10">
    <property type="entry name" value="Winged helix-like DNA-binding domain superfamily/Winged helix DNA-binding domain"/>
    <property type="match status" value="1"/>
</dbReference>
<evidence type="ECO:0000256" key="6">
    <source>
        <dbReference type="PROSITE-ProRule" id="PRU00169"/>
    </source>
</evidence>
<keyword evidence="11" id="KW-1185">Reference proteome</keyword>
<protein>
    <submittedName>
        <fullName evidence="10">Two-component system, OmpR family, response regulator VanR</fullName>
    </submittedName>
</protein>
<dbReference type="Gene3D" id="3.40.50.2300">
    <property type="match status" value="1"/>
</dbReference>
<dbReference type="InterPro" id="IPR039420">
    <property type="entry name" value="WalR-like"/>
</dbReference>
<accession>A0A1H9PY97</accession>
<dbReference type="InterPro" id="IPR001789">
    <property type="entry name" value="Sig_transdc_resp-reg_receiver"/>
</dbReference>
<keyword evidence="1 6" id="KW-0597">Phosphoprotein</keyword>
<dbReference type="GO" id="GO:0032993">
    <property type="term" value="C:protein-DNA complex"/>
    <property type="evidence" value="ECO:0007669"/>
    <property type="project" value="TreeGrafter"/>
</dbReference>
<organism evidence="10 11">
    <name type="scientific">Isobaculum melis</name>
    <dbReference type="NCBI Taxonomy" id="142588"/>
    <lineage>
        <taxon>Bacteria</taxon>
        <taxon>Bacillati</taxon>
        <taxon>Bacillota</taxon>
        <taxon>Bacilli</taxon>
        <taxon>Lactobacillales</taxon>
        <taxon>Carnobacteriaceae</taxon>
        <taxon>Isobaculum</taxon>
    </lineage>
</organism>
<dbReference type="GO" id="GO:0005829">
    <property type="term" value="C:cytosol"/>
    <property type="evidence" value="ECO:0007669"/>
    <property type="project" value="TreeGrafter"/>
</dbReference>
<evidence type="ECO:0000259" key="8">
    <source>
        <dbReference type="PROSITE" id="PS50110"/>
    </source>
</evidence>
<dbReference type="GO" id="GO:0006355">
    <property type="term" value="P:regulation of DNA-templated transcription"/>
    <property type="evidence" value="ECO:0007669"/>
    <property type="project" value="InterPro"/>
</dbReference>
<evidence type="ECO:0000256" key="3">
    <source>
        <dbReference type="ARBA" id="ARBA00023015"/>
    </source>
</evidence>
<dbReference type="EMBL" id="FOHA01000001">
    <property type="protein sequence ID" value="SER53276.1"/>
    <property type="molecule type" value="Genomic_DNA"/>
</dbReference>
<dbReference type="InterPro" id="IPR011006">
    <property type="entry name" value="CheY-like_superfamily"/>
</dbReference>
<dbReference type="GO" id="GO:0000976">
    <property type="term" value="F:transcription cis-regulatory region binding"/>
    <property type="evidence" value="ECO:0007669"/>
    <property type="project" value="TreeGrafter"/>
</dbReference>
<dbReference type="PANTHER" id="PTHR48111">
    <property type="entry name" value="REGULATOR OF RPOS"/>
    <property type="match status" value="1"/>
</dbReference>
<keyword evidence="5" id="KW-0804">Transcription</keyword>
<evidence type="ECO:0000256" key="7">
    <source>
        <dbReference type="PROSITE-ProRule" id="PRU01091"/>
    </source>
</evidence>
<proteinExistence type="predicted"/>
<gene>
    <name evidence="10" type="ORF">SAMN04488559_101236</name>
</gene>
<evidence type="ECO:0000256" key="5">
    <source>
        <dbReference type="ARBA" id="ARBA00023163"/>
    </source>
</evidence>
<dbReference type="Pfam" id="PF00486">
    <property type="entry name" value="Trans_reg_C"/>
    <property type="match status" value="1"/>
</dbReference>
<dbReference type="PANTHER" id="PTHR48111:SF32">
    <property type="entry name" value="STAGE 0 SPORULATION PROTEIN A HOMOLOG"/>
    <property type="match status" value="1"/>
</dbReference>
<keyword evidence="3" id="KW-0805">Transcription regulation</keyword>
<dbReference type="Proteomes" id="UP000198948">
    <property type="component" value="Unassembled WGS sequence"/>
</dbReference>
<dbReference type="InterPro" id="IPR001867">
    <property type="entry name" value="OmpR/PhoB-type_DNA-bd"/>
</dbReference>
<dbReference type="GO" id="GO:0000156">
    <property type="term" value="F:phosphorelay response regulator activity"/>
    <property type="evidence" value="ECO:0007669"/>
    <property type="project" value="TreeGrafter"/>
</dbReference>
<name>A0A1H9PY97_9LACT</name>
<keyword evidence="2" id="KW-0902">Two-component regulatory system</keyword>
<feature type="DNA-binding region" description="OmpR/PhoB-type" evidence="7">
    <location>
        <begin position="126"/>
        <end position="222"/>
    </location>
</feature>
<sequence length="222" mass="26138">MKKILFVDDNEEYRLFFKELLIVYHYDVTVASSASEGLEMYKTEFFDLIISDLKMTIIDGLQFLYLIRKMDENAKVILLTSSDEDEDEVKGLELNANDYIKKSASIKVLLKRIEKVLNESIVFETAELRSSAENIKIDLKTRKVYKNEEEVSLTLKEFSILVLFLRNKNIVLSRELMIKEVWRTNDEFVDIRIIDTHVKRIRAKLFVNCIFSIRGVGYEWVE</sequence>
<evidence type="ECO:0000256" key="2">
    <source>
        <dbReference type="ARBA" id="ARBA00023012"/>
    </source>
</evidence>
<evidence type="ECO:0000313" key="10">
    <source>
        <dbReference type="EMBL" id="SER53276.1"/>
    </source>
</evidence>
<dbReference type="Pfam" id="PF00072">
    <property type="entry name" value="Response_reg"/>
    <property type="match status" value="1"/>
</dbReference>
<feature type="modified residue" description="4-aspartylphosphate" evidence="6">
    <location>
        <position position="52"/>
    </location>
</feature>
<feature type="domain" description="Response regulatory" evidence="8">
    <location>
        <begin position="3"/>
        <end position="117"/>
    </location>
</feature>
<evidence type="ECO:0000256" key="4">
    <source>
        <dbReference type="ARBA" id="ARBA00023125"/>
    </source>
</evidence>
<dbReference type="SUPFAM" id="SSF52172">
    <property type="entry name" value="CheY-like"/>
    <property type="match status" value="1"/>
</dbReference>
<dbReference type="SMART" id="SM00862">
    <property type="entry name" value="Trans_reg_C"/>
    <property type="match status" value="1"/>
</dbReference>
<evidence type="ECO:0000313" key="11">
    <source>
        <dbReference type="Proteomes" id="UP000198948"/>
    </source>
</evidence>
<reference evidence="10 11" key="1">
    <citation type="submission" date="2016-10" db="EMBL/GenBank/DDBJ databases">
        <authorList>
            <person name="de Groot N.N."/>
        </authorList>
    </citation>
    <scope>NUCLEOTIDE SEQUENCE [LARGE SCALE GENOMIC DNA]</scope>
    <source>
        <strain evidence="10 11">DSM 13760</strain>
    </source>
</reference>
<dbReference type="PROSITE" id="PS50110">
    <property type="entry name" value="RESPONSE_REGULATORY"/>
    <property type="match status" value="1"/>
</dbReference>
<evidence type="ECO:0000256" key="1">
    <source>
        <dbReference type="ARBA" id="ARBA00022553"/>
    </source>
</evidence>
<keyword evidence="4 7" id="KW-0238">DNA-binding</keyword>
<evidence type="ECO:0000259" key="9">
    <source>
        <dbReference type="PROSITE" id="PS51755"/>
    </source>
</evidence>
<feature type="domain" description="OmpR/PhoB-type" evidence="9">
    <location>
        <begin position="126"/>
        <end position="222"/>
    </location>
</feature>
<dbReference type="CDD" id="cd00156">
    <property type="entry name" value="REC"/>
    <property type="match status" value="1"/>
</dbReference>
<dbReference type="RefSeq" id="WP_177165627.1">
    <property type="nucleotide sequence ID" value="NZ_FOHA01000001.1"/>
</dbReference>
<dbReference type="AlphaFoldDB" id="A0A1H9PY97"/>
<dbReference type="PROSITE" id="PS51755">
    <property type="entry name" value="OMPR_PHOB"/>
    <property type="match status" value="1"/>
</dbReference>
<dbReference type="STRING" id="142588.SAMN04488559_101236"/>
<dbReference type="InterPro" id="IPR036388">
    <property type="entry name" value="WH-like_DNA-bd_sf"/>
</dbReference>
<dbReference type="CDD" id="cd00383">
    <property type="entry name" value="trans_reg_C"/>
    <property type="match status" value="1"/>
</dbReference>
<dbReference type="SMART" id="SM00448">
    <property type="entry name" value="REC"/>
    <property type="match status" value="1"/>
</dbReference>